<dbReference type="PANTHER" id="PTHR30461:SF26">
    <property type="entry name" value="RESOLVASE HOMOLOG YNEB"/>
    <property type="match status" value="1"/>
</dbReference>
<comment type="caution">
    <text evidence="7">The sequence shown here is derived from an EMBL/GenBank/DDBJ whole genome shotgun (WGS) entry which is preliminary data.</text>
</comment>
<keyword evidence="2" id="KW-0229">DNA integration</keyword>
<evidence type="ECO:0000259" key="6">
    <source>
        <dbReference type="PROSITE" id="PS51736"/>
    </source>
</evidence>
<dbReference type="CDD" id="cd03768">
    <property type="entry name" value="SR_ResInv"/>
    <property type="match status" value="1"/>
</dbReference>
<dbReference type="SMART" id="SM00857">
    <property type="entry name" value="Resolvase"/>
    <property type="match status" value="1"/>
</dbReference>
<evidence type="ECO:0000256" key="3">
    <source>
        <dbReference type="ARBA" id="ARBA00023100"/>
    </source>
</evidence>
<sequence length="187" mass="20663">MIFGYARVSAKDQNPDTQVEQLMAAGCDQLFVEKMSGTTTSRPELDKLLQQLRPGDTVKVARLNRLGRNTRHVLELIARFAEQQVRFVSLDLGVDTATPAGKMMVGVFAVLAEYDREINRERQDHGRELAKTAGTHMGRRAGLDPKRLEQVSMAIKSGHTSAGAITKLTGLPLATVKRYKKAVESKD</sequence>
<evidence type="ECO:0000256" key="2">
    <source>
        <dbReference type="ARBA" id="ARBA00022908"/>
    </source>
</evidence>
<dbReference type="InterPro" id="IPR050639">
    <property type="entry name" value="SSR_resolvase"/>
</dbReference>
<dbReference type="RefSeq" id="WP_125436884.1">
    <property type="nucleotide sequence ID" value="NZ_RWIU01000002.1"/>
</dbReference>
<keyword evidence="5" id="KW-0233">DNA recombination</keyword>
<dbReference type="AlphaFoldDB" id="A0A428KE61"/>
<dbReference type="Proteomes" id="UP000270291">
    <property type="component" value="Unassembled WGS sequence"/>
</dbReference>
<reference evidence="7 8" key="1">
    <citation type="submission" date="2018-12" db="EMBL/GenBank/DDBJ databases">
        <authorList>
            <person name="Feng G."/>
            <person name="Zhu H."/>
        </authorList>
    </citation>
    <scope>NUCLEOTIDE SEQUENCE [LARGE SCALE GENOMIC DNA]</scope>
    <source>
        <strain evidence="7 8">LMG 26000</strain>
    </source>
</reference>
<dbReference type="Pfam" id="PF00239">
    <property type="entry name" value="Resolvase"/>
    <property type="match status" value="1"/>
</dbReference>
<dbReference type="GO" id="GO:0003677">
    <property type="term" value="F:DNA binding"/>
    <property type="evidence" value="ECO:0007669"/>
    <property type="project" value="UniProtKB-KW"/>
</dbReference>
<organism evidence="7 8">
    <name type="scientific">Hymenobacter perfusus</name>
    <dbReference type="NCBI Taxonomy" id="1236770"/>
    <lineage>
        <taxon>Bacteria</taxon>
        <taxon>Pseudomonadati</taxon>
        <taxon>Bacteroidota</taxon>
        <taxon>Cytophagia</taxon>
        <taxon>Cytophagales</taxon>
        <taxon>Hymenobacteraceae</taxon>
        <taxon>Hymenobacter</taxon>
    </lineage>
</organism>
<protein>
    <submittedName>
        <fullName evidence="7">Recombinase family protein</fullName>
    </submittedName>
</protein>
<evidence type="ECO:0000256" key="5">
    <source>
        <dbReference type="ARBA" id="ARBA00023172"/>
    </source>
</evidence>
<evidence type="ECO:0000313" key="8">
    <source>
        <dbReference type="Proteomes" id="UP000270291"/>
    </source>
</evidence>
<keyword evidence="3" id="KW-0230">DNA invertase</keyword>
<dbReference type="OrthoDB" id="9797501at2"/>
<comment type="similarity">
    <text evidence="1">Belongs to the site-specific recombinase resolvase family.</text>
</comment>
<dbReference type="InterPro" id="IPR036162">
    <property type="entry name" value="Resolvase-like_N_sf"/>
</dbReference>
<feature type="domain" description="Resolvase/invertase-type recombinase catalytic" evidence="6">
    <location>
        <begin position="1"/>
        <end position="134"/>
    </location>
</feature>
<proteinExistence type="inferred from homology"/>
<name>A0A428KE61_9BACT</name>
<keyword evidence="8" id="KW-1185">Reference proteome</keyword>
<dbReference type="PANTHER" id="PTHR30461">
    <property type="entry name" value="DNA-INVERTASE FROM LAMBDOID PROPHAGE"/>
    <property type="match status" value="1"/>
</dbReference>
<dbReference type="Gene3D" id="3.40.50.1390">
    <property type="entry name" value="Resolvase, N-terminal catalytic domain"/>
    <property type="match status" value="1"/>
</dbReference>
<dbReference type="GO" id="GO:0000150">
    <property type="term" value="F:DNA strand exchange activity"/>
    <property type="evidence" value="ECO:0007669"/>
    <property type="project" value="UniProtKB-KW"/>
</dbReference>
<dbReference type="EMBL" id="RWIU01000002">
    <property type="protein sequence ID" value="RSK44723.1"/>
    <property type="molecule type" value="Genomic_DNA"/>
</dbReference>
<accession>A0A428KE61</accession>
<gene>
    <name evidence="7" type="ORF">EI293_09435</name>
</gene>
<evidence type="ECO:0000256" key="4">
    <source>
        <dbReference type="ARBA" id="ARBA00023125"/>
    </source>
</evidence>
<dbReference type="InterPro" id="IPR006119">
    <property type="entry name" value="Resolv_N"/>
</dbReference>
<dbReference type="SUPFAM" id="SSF53041">
    <property type="entry name" value="Resolvase-like"/>
    <property type="match status" value="1"/>
</dbReference>
<evidence type="ECO:0000256" key="1">
    <source>
        <dbReference type="ARBA" id="ARBA00009913"/>
    </source>
</evidence>
<dbReference type="GO" id="GO:0015074">
    <property type="term" value="P:DNA integration"/>
    <property type="evidence" value="ECO:0007669"/>
    <property type="project" value="UniProtKB-KW"/>
</dbReference>
<dbReference type="PROSITE" id="PS51736">
    <property type="entry name" value="RECOMBINASES_3"/>
    <property type="match status" value="1"/>
</dbReference>
<evidence type="ECO:0000313" key="7">
    <source>
        <dbReference type="EMBL" id="RSK44723.1"/>
    </source>
</evidence>
<keyword evidence="4" id="KW-0238">DNA-binding</keyword>
<dbReference type="FunFam" id="3.40.50.1390:FF:000001">
    <property type="entry name" value="DNA recombinase"/>
    <property type="match status" value="1"/>
</dbReference>